<dbReference type="Gene3D" id="2.30.29.30">
    <property type="entry name" value="Pleckstrin-homology domain (PH domain)/Phosphotyrosine-binding domain (PTB)"/>
    <property type="match status" value="1"/>
</dbReference>
<dbReference type="PROSITE" id="PS50127">
    <property type="entry name" value="UBC_2"/>
    <property type="match status" value="1"/>
</dbReference>
<dbReference type="OrthoDB" id="10265489at2759"/>
<evidence type="ECO:0000256" key="1">
    <source>
        <dbReference type="ARBA" id="ARBA00007736"/>
    </source>
</evidence>
<evidence type="ECO:0000259" key="6">
    <source>
        <dbReference type="PROSITE" id="PS50127"/>
    </source>
</evidence>
<sequence>MDEEYESVALVKPEIFVYRIPPLGTNRGHKAADWKLDAPDWTGRMKLVAIGKRLELRLEDKTSGALYAKCPIDAFPGVCIEPVIDSSRYFVIRLKNDAGQTAFVGCGFADRGDSFDLNVALQDHFKYIEKSAELEQTSQVAQPSLDLAFKEGQTISINIGKKGPDGQPLPARPRPPPAPVGGSIPLLPPPPGSSAVRRTTPTQPPSKTNSTGGDLLMFVQPFDPFPRPAEQPSPTATRRLQRDFQRLLSEPIDGIIAMPNEENILEWHYVIKGSPDTPYEGGFYYGKLVFQPDFPWKPPAICMLTPNGRLFFSSVFLGTGVRFFTTAHHRFVTNTRLCLSISDYHPESWNPGWTVSAILVGLHSFMNEETYAAGVLNESNTVRRKYANDSIAWNLACPEFKKMFPTMFEELAHENGVGSSTPFSNRRTVTASEVASTSVDHRSALSQRSAKKRRADTNVEENSVRPHLQPQMRKVEVIELSDGE</sequence>
<evidence type="ECO:0000256" key="3">
    <source>
        <dbReference type="ARBA" id="ARBA00022583"/>
    </source>
</evidence>
<dbReference type="FunFam" id="2.30.29.30:FF:000064">
    <property type="entry name" value="Adaptin ear-binding coat-associated protein 1"/>
    <property type="match status" value="1"/>
</dbReference>
<feature type="region of interest" description="Disordered" evidence="5">
    <location>
        <begin position="157"/>
        <end position="213"/>
    </location>
</feature>
<comment type="similarity">
    <text evidence="1">Belongs to the NECAP family.</text>
</comment>
<dbReference type="InterPro" id="IPR012466">
    <property type="entry name" value="NECAP_PHear"/>
</dbReference>
<dbReference type="Pfam" id="PF07933">
    <property type="entry name" value="DUF1681"/>
    <property type="match status" value="1"/>
</dbReference>
<dbReference type="STRING" id="53326.A0A016S691"/>
<dbReference type="CDD" id="cd13228">
    <property type="entry name" value="PHear_NECAP"/>
    <property type="match status" value="1"/>
</dbReference>
<dbReference type="Pfam" id="PF00179">
    <property type="entry name" value="UQ_con"/>
    <property type="match status" value="1"/>
</dbReference>
<dbReference type="GO" id="GO:0015031">
    <property type="term" value="P:protein transport"/>
    <property type="evidence" value="ECO:0007669"/>
    <property type="project" value="UniProtKB-KW"/>
</dbReference>
<accession>A0A016S691</accession>
<evidence type="ECO:0000256" key="4">
    <source>
        <dbReference type="ARBA" id="ARBA00022927"/>
    </source>
</evidence>
<feature type="domain" description="UBC core" evidence="6">
    <location>
        <begin position="235"/>
        <end position="413"/>
    </location>
</feature>
<gene>
    <name evidence="7" type="primary">Acey_s0287.g1441</name>
    <name evidence="7" type="synonym">Acey-Y110A2AR.3</name>
    <name evidence="7" type="ORF">Y032_0287g1441</name>
</gene>
<dbReference type="EMBL" id="JARK01001623">
    <property type="protein sequence ID" value="EYB85976.1"/>
    <property type="molecule type" value="Genomic_DNA"/>
</dbReference>
<keyword evidence="4" id="KW-0653">Protein transport</keyword>
<proteinExistence type="inferred from homology"/>
<evidence type="ECO:0000256" key="2">
    <source>
        <dbReference type="ARBA" id="ARBA00022448"/>
    </source>
</evidence>
<feature type="compositionally biased region" description="Polar residues" evidence="5">
    <location>
        <begin position="417"/>
        <end position="448"/>
    </location>
</feature>
<dbReference type="AlphaFoldDB" id="A0A016S691"/>
<dbReference type="Gene3D" id="3.10.110.10">
    <property type="entry name" value="Ubiquitin Conjugating Enzyme"/>
    <property type="match status" value="1"/>
</dbReference>
<organism evidence="7 8">
    <name type="scientific">Ancylostoma ceylanicum</name>
    <dbReference type="NCBI Taxonomy" id="53326"/>
    <lineage>
        <taxon>Eukaryota</taxon>
        <taxon>Metazoa</taxon>
        <taxon>Ecdysozoa</taxon>
        <taxon>Nematoda</taxon>
        <taxon>Chromadorea</taxon>
        <taxon>Rhabditida</taxon>
        <taxon>Rhabditina</taxon>
        <taxon>Rhabditomorpha</taxon>
        <taxon>Strongyloidea</taxon>
        <taxon>Ancylostomatidae</taxon>
        <taxon>Ancylostomatinae</taxon>
        <taxon>Ancylostoma</taxon>
    </lineage>
</organism>
<keyword evidence="3" id="KW-0254">Endocytosis</keyword>
<dbReference type="SUPFAM" id="SSF50729">
    <property type="entry name" value="PH domain-like"/>
    <property type="match status" value="1"/>
</dbReference>
<protein>
    <recommendedName>
        <fullName evidence="6">UBC core domain-containing protein</fullName>
    </recommendedName>
</protein>
<dbReference type="GO" id="GO:0006897">
    <property type="term" value="P:endocytosis"/>
    <property type="evidence" value="ECO:0007669"/>
    <property type="project" value="UniProtKB-KW"/>
</dbReference>
<evidence type="ECO:0000256" key="5">
    <source>
        <dbReference type="SAM" id="MobiDB-lite"/>
    </source>
</evidence>
<dbReference type="Proteomes" id="UP000024635">
    <property type="component" value="Unassembled WGS sequence"/>
</dbReference>
<evidence type="ECO:0000313" key="8">
    <source>
        <dbReference type="Proteomes" id="UP000024635"/>
    </source>
</evidence>
<dbReference type="PANTHER" id="PTHR12847">
    <property type="entry name" value="ATP-BINDING CASSETTE ABC TRANSPORTER-RELATED"/>
    <property type="match status" value="1"/>
</dbReference>
<dbReference type="InterPro" id="IPR016135">
    <property type="entry name" value="UBQ-conjugating_enzyme/RWD"/>
</dbReference>
<evidence type="ECO:0000313" key="7">
    <source>
        <dbReference type="EMBL" id="EYB85976.1"/>
    </source>
</evidence>
<dbReference type="PANTHER" id="PTHR12847:SF9">
    <property type="entry name" value="NECAP-LIKE PROTEIN CG9132"/>
    <property type="match status" value="1"/>
</dbReference>
<dbReference type="SUPFAM" id="SSF54495">
    <property type="entry name" value="UBC-like"/>
    <property type="match status" value="1"/>
</dbReference>
<feature type="compositionally biased region" description="Pro residues" evidence="5">
    <location>
        <begin position="170"/>
        <end position="179"/>
    </location>
</feature>
<dbReference type="SMART" id="SM00212">
    <property type="entry name" value="UBCc"/>
    <property type="match status" value="1"/>
</dbReference>
<feature type="region of interest" description="Disordered" evidence="5">
    <location>
        <begin position="415"/>
        <end position="468"/>
    </location>
</feature>
<reference evidence="8" key="1">
    <citation type="journal article" date="2015" name="Nat. Genet.">
        <title>The genome and transcriptome of the zoonotic hookworm Ancylostoma ceylanicum identify infection-specific gene families.</title>
        <authorList>
            <person name="Schwarz E.M."/>
            <person name="Hu Y."/>
            <person name="Antoshechkin I."/>
            <person name="Miller M.M."/>
            <person name="Sternberg P.W."/>
            <person name="Aroian R.V."/>
        </authorList>
    </citation>
    <scope>NUCLEOTIDE SEQUENCE</scope>
    <source>
        <strain evidence="8">HY135</strain>
    </source>
</reference>
<dbReference type="GO" id="GO:0030125">
    <property type="term" value="C:clathrin vesicle coat"/>
    <property type="evidence" value="ECO:0007669"/>
    <property type="project" value="TreeGrafter"/>
</dbReference>
<comment type="caution">
    <text evidence="7">The sequence shown here is derived from an EMBL/GenBank/DDBJ whole genome shotgun (WGS) entry which is preliminary data.</text>
</comment>
<dbReference type="CDD" id="cd23799">
    <property type="entry name" value="UBCc_UBE2J"/>
    <property type="match status" value="1"/>
</dbReference>
<dbReference type="InterPro" id="IPR000608">
    <property type="entry name" value="UBC"/>
</dbReference>
<keyword evidence="2" id="KW-0813">Transport</keyword>
<keyword evidence="8" id="KW-1185">Reference proteome</keyword>
<name>A0A016S691_9BILA</name>
<dbReference type="InterPro" id="IPR011993">
    <property type="entry name" value="PH-like_dom_sf"/>
</dbReference>
<feature type="compositionally biased region" description="Polar residues" evidence="5">
    <location>
        <begin position="196"/>
        <end position="212"/>
    </location>
</feature>